<protein>
    <submittedName>
        <fullName evidence="9">Microfibril associated protein 2</fullName>
    </submittedName>
</protein>
<keyword evidence="6" id="KW-1015">Disulfide bond</keyword>
<dbReference type="Pfam" id="PF05507">
    <property type="entry name" value="MAGP"/>
    <property type="match status" value="1"/>
</dbReference>
<evidence type="ECO:0000256" key="8">
    <source>
        <dbReference type="SAM" id="SignalP"/>
    </source>
</evidence>
<comment type="subcellular location">
    <subcellularLocation>
        <location evidence="1">Secreted</location>
        <location evidence="1">Extracellular space</location>
        <location evidence="1">Extracellular matrix</location>
    </subcellularLocation>
</comment>
<keyword evidence="5 8" id="KW-0732">Signal</keyword>
<feature type="signal peptide" evidence="8">
    <location>
        <begin position="1"/>
        <end position="23"/>
    </location>
</feature>
<name>A0A3B3UI60_9TELE</name>
<reference evidence="9" key="2">
    <citation type="submission" date="2025-09" db="UniProtKB">
        <authorList>
            <consortium name="Ensembl"/>
        </authorList>
    </citation>
    <scope>IDENTIFICATION</scope>
</reference>
<proteinExistence type="inferred from homology"/>
<evidence type="ECO:0000256" key="4">
    <source>
        <dbReference type="ARBA" id="ARBA00022530"/>
    </source>
</evidence>
<keyword evidence="4" id="KW-0272">Extracellular matrix</keyword>
<feature type="chain" id="PRO_5017237570" evidence="8">
    <location>
        <begin position="24"/>
        <end position="143"/>
    </location>
</feature>
<dbReference type="PANTHER" id="PTHR16485:SF7">
    <property type="entry name" value="MICROFIBRIL-ASSOCIATED PROTEIN 5"/>
    <property type="match status" value="1"/>
</dbReference>
<dbReference type="Ensembl" id="ENSPLAT00000020928.1">
    <property type="protein sequence ID" value="ENSPLAP00000013040.1"/>
    <property type="gene ID" value="ENSPLAG00000016470.1"/>
</dbReference>
<dbReference type="PANTHER" id="PTHR16485">
    <property type="entry name" value="MICROFIBRILLAR-ASSOCIATED PROTEIN 2"/>
    <property type="match status" value="1"/>
</dbReference>
<accession>A0A3B3UI60</accession>
<keyword evidence="7" id="KW-0325">Glycoprotein</keyword>
<evidence type="ECO:0000313" key="10">
    <source>
        <dbReference type="Proteomes" id="UP000261500"/>
    </source>
</evidence>
<comment type="similarity">
    <text evidence="2">Belongs to the MFAP family.</text>
</comment>
<dbReference type="AlphaFoldDB" id="A0A3B3UI60"/>
<dbReference type="GeneTree" id="ENSGT00390000017736"/>
<evidence type="ECO:0000256" key="1">
    <source>
        <dbReference type="ARBA" id="ARBA00004498"/>
    </source>
</evidence>
<dbReference type="GO" id="GO:0001527">
    <property type="term" value="C:microfibril"/>
    <property type="evidence" value="ECO:0007669"/>
    <property type="project" value="InterPro"/>
</dbReference>
<evidence type="ECO:0000256" key="5">
    <source>
        <dbReference type="ARBA" id="ARBA00022729"/>
    </source>
</evidence>
<evidence type="ECO:0000256" key="7">
    <source>
        <dbReference type="ARBA" id="ARBA00023180"/>
    </source>
</evidence>
<dbReference type="GO" id="GO:0048048">
    <property type="term" value="P:embryonic eye morphogenesis"/>
    <property type="evidence" value="ECO:0007669"/>
    <property type="project" value="TreeGrafter"/>
</dbReference>
<dbReference type="STRING" id="48699.ENSPLAP00000013040"/>
<evidence type="ECO:0000256" key="3">
    <source>
        <dbReference type="ARBA" id="ARBA00022525"/>
    </source>
</evidence>
<evidence type="ECO:0000256" key="6">
    <source>
        <dbReference type="ARBA" id="ARBA00023157"/>
    </source>
</evidence>
<keyword evidence="10" id="KW-1185">Reference proteome</keyword>
<evidence type="ECO:0000256" key="2">
    <source>
        <dbReference type="ARBA" id="ARBA00005317"/>
    </source>
</evidence>
<sequence length="143" mass="16756">MTRRGSVSNICLFFLCCFYICLNQSCLLRPSTRTRFPSLVNCREEQYPCTRLYSVHKPCKQCLNSLCFYSLRRVYVINKEICMRTVCAHEELLRGESRAKLPMCPTGLQRPSLVKRATFISRNTQEMNQRSTTFNTRCLSIFK</sequence>
<reference evidence="9" key="1">
    <citation type="submission" date="2025-08" db="UniProtKB">
        <authorList>
            <consortium name="Ensembl"/>
        </authorList>
    </citation>
    <scope>IDENTIFICATION</scope>
</reference>
<evidence type="ECO:0000313" key="9">
    <source>
        <dbReference type="Ensembl" id="ENSPLAP00000013040.1"/>
    </source>
</evidence>
<dbReference type="Proteomes" id="UP000261500">
    <property type="component" value="Unplaced"/>
</dbReference>
<keyword evidence="3" id="KW-0964">Secreted</keyword>
<organism evidence="9 10">
    <name type="scientific">Poecilia latipinna</name>
    <name type="common">sailfin molly</name>
    <dbReference type="NCBI Taxonomy" id="48699"/>
    <lineage>
        <taxon>Eukaryota</taxon>
        <taxon>Metazoa</taxon>
        <taxon>Chordata</taxon>
        <taxon>Craniata</taxon>
        <taxon>Vertebrata</taxon>
        <taxon>Euteleostomi</taxon>
        <taxon>Actinopterygii</taxon>
        <taxon>Neopterygii</taxon>
        <taxon>Teleostei</taxon>
        <taxon>Neoteleostei</taxon>
        <taxon>Acanthomorphata</taxon>
        <taxon>Ovalentaria</taxon>
        <taxon>Atherinomorphae</taxon>
        <taxon>Cyprinodontiformes</taxon>
        <taxon>Poeciliidae</taxon>
        <taxon>Poeciliinae</taxon>
        <taxon>Poecilia</taxon>
    </lineage>
</organism>
<dbReference type="InterPro" id="IPR008673">
    <property type="entry name" value="MAGP"/>
</dbReference>